<comment type="caution">
    <text evidence="2">The sequence shown here is derived from an EMBL/GenBank/DDBJ whole genome shotgun (WGS) entry which is preliminary data.</text>
</comment>
<keyword evidence="1" id="KW-1133">Transmembrane helix</keyword>
<dbReference type="OrthoDB" id="3561793at2759"/>
<keyword evidence="1" id="KW-0812">Transmembrane</keyword>
<dbReference type="Proteomes" id="UP000701801">
    <property type="component" value="Unassembled WGS sequence"/>
</dbReference>
<proteinExistence type="predicted"/>
<organism evidence="2 3">
    <name type="scientific">Hymenoscyphus albidus</name>
    <dbReference type="NCBI Taxonomy" id="595503"/>
    <lineage>
        <taxon>Eukaryota</taxon>
        <taxon>Fungi</taxon>
        <taxon>Dikarya</taxon>
        <taxon>Ascomycota</taxon>
        <taxon>Pezizomycotina</taxon>
        <taxon>Leotiomycetes</taxon>
        <taxon>Helotiales</taxon>
        <taxon>Helotiaceae</taxon>
        <taxon>Hymenoscyphus</taxon>
    </lineage>
</organism>
<evidence type="ECO:0000256" key="1">
    <source>
        <dbReference type="SAM" id="Phobius"/>
    </source>
</evidence>
<dbReference type="AlphaFoldDB" id="A0A9N9Q6U0"/>
<feature type="transmembrane region" description="Helical" evidence="1">
    <location>
        <begin position="48"/>
        <end position="66"/>
    </location>
</feature>
<evidence type="ECO:0000313" key="2">
    <source>
        <dbReference type="EMBL" id="CAG8982005.1"/>
    </source>
</evidence>
<accession>A0A9N9Q6U0</accession>
<keyword evidence="3" id="KW-1185">Reference proteome</keyword>
<keyword evidence="1" id="KW-0472">Membrane</keyword>
<name>A0A9N9Q6U0_9HELO</name>
<sequence>MSQIDSALTNAPPELLAFLGNTPAITPPPGVVSNFLDPENHGAAQVKATSVMLAVVLVFFLNRVYVKLFLTKKVTWDDGTISLAVLSAVGYYVACTWGVQKGRIGTHLWNISILQASNPNLLIASYHSYMANLQCE</sequence>
<evidence type="ECO:0000313" key="3">
    <source>
        <dbReference type="Proteomes" id="UP000701801"/>
    </source>
</evidence>
<protein>
    <submittedName>
        <fullName evidence="2">Uncharacterized protein</fullName>
    </submittedName>
</protein>
<dbReference type="EMBL" id="CAJVRM010000551">
    <property type="protein sequence ID" value="CAG8982005.1"/>
    <property type="molecule type" value="Genomic_DNA"/>
</dbReference>
<reference evidence="2" key="1">
    <citation type="submission" date="2021-07" db="EMBL/GenBank/DDBJ databases">
        <authorList>
            <person name="Durling M."/>
        </authorList>
    </citation>
    <scope>NUCLEOTIDE SEQUENCE</scope>
</reference>
<gene>
    <name evidence="2" type="ORF">HYALB_00004874</name>
</gene>